<evidence type="ECO:0000313" key="2">
    <source>
        <dbReference type="Proteomes" id="UP000622890"/>
    </source>
</evidence>
<name>A0A934W9V8_9BURK</name>
<accession>A0A934W9V8</accession>
<dbReference type="RefSeq" id="WP_200596158.1">
    <property type="nucleotide sequence ID" value="NZ_JAEPBG010000013.1"/>
</dbReference>
<protein>
    <submittedName>
        <fullName evidence="1">Uncharacterized protein</fullName>
    </submittedName>
</protein>
<dbReference type="AlphaFoldDB" id="A0A934W9V8"/>
<dbReference type="Proteomes" id="UP000622890">
    <property type="component" value="Unassembled WGS sequence"/>
</dbReference>
<organism evidence="1 2">
    <name type="scientific">Noviherbaspirillum pedocola</name>
    <dbReference type="NCBI Taxonomy" id="2801341"/>
    <lineage>
        <taxon>Bacteria</taxon>
        <taxon>Pseudomonadati</taxon>
        <taxon>Pseudomonadota</taxon>
        <taxon>Betaproteobacteria</taxon>
        <taxon>Burkholderiales</taxon>
        <taxon>Oxalobacteraceae</taxon>
        <taxon>Noviherbaspirillum</taxon>
    </lineage>
</organism>
<comment type="caution">
    <text evidence="1">The sequence shown here is derived from an EMBL/GenBank/DDBJ whole genome shotgun (WGS) entry which is preliminary data.</text>
</comment>
<sequence length="49" mass="4955">MNDITNGIQDAFANLTTLFDMLGAIVGGFVDVGAAMNAVLRVIAALTGA</sequence>
<keyword evidence="2" id="KW-1185">Reference proteome</keyword>
<evidence type="ECO:0000313" key="1">
    <source>
        <dbReference type="EMBL" id="MBK4737679.1"/>
    </source>
</evidence>
<dbReference type="EMBL" id="JAEPBG010000013">
    <property type="protein sequence ID" value="MBK4737679.1"/>
    <property type="molecule type" value="Genomic_DNA"/>
</dbReference>
<reference evidence="1" key="1">
    <citation type="submission" date="2021-01" db="EMBL/GenBank/DDBJ databases">
        <title>Genome sequence of strain Noviherbaspirillum sp. DKR-6.</title>
        <authorList>
            <person name="Chaudhary D.K."/>
        </authorList>
    </citation>
    <scope>NUCLEOTIDE SEQUENCE</scope>
    <source>
        <strain evidence="1">DKR-6</strain>
    </source>
</reference>
<proteinExistence type="predicted"/>
<gene>
    <name evidence="1" type="ORF">JJB74_23915</name>
</gene>